<protein>
    <recommendedName>
        <fullName evidence="7">RDD domain-containing protein</fullName>
    </recommendedName>
</protein>
<comment type="subcellular location">
    <subcellularLocation>
        <location evidence="1">Cell membrane</location>
        <topology evidence="1">Multi-pass membrane protein</topology>
    </subcellularLocation>
</comment>
<keyword evidence="2" id="KW-1003">Cell membrane</keyword>
<evidence type="ECO:0000256" key="5">
    <source>
        <dbReference type="ARBA" id="ARBA00023136"/>
    </source>
</evidence>
<evidence type="ECO:0000256" key="3">
    <source>
        <dbReference type="ARBA" id="ARBA00022692"/>
    </source>
</evidence>
<evidence type="ECO:0000256" key="2">
    <source>
        <dbReference type="ARBA" id="ARBA00022475"/>
    </source>
</evidence>
<proteinExistence type="predicted"/>
<evidence type="ECO:0000313" key="9">
    <source>
        <dbReference type="Proteomes" id="UP000234420"/>
    </source>
</evidence>
<reference evidence="8 9" key="1">
    <citation type="journal article" date="2018" name="Syst. Appl. Microbiol.">
        <title>Photobacterium carnosum sp. nov., isolated from spoiled modified atmosphere packaged poultry meat.</title>
        <authorList>
            <person name="Hilgarth M."/>
            <person name="Fuertes S."/>
            <person name="Ehrmann M."/>
            <person name="Vogel R.F."/>
        </authorList>
    </citation>
    <scope>NUCLEOTIDE SEQUENCE [LARGE SCALE GENOMIC DNA]</scope>
    <source>
        <strain evidence="8 9">TMW 2.2021</strain>
    </source>
</reference>
<dbReference type="InterPro" id="IPR010432">
    <property type="entry name" value="RDD"/>
</dbReference>
<organism evidence="8 9">
    <name type="scientific">Photobacterium carnosum</name>
    <dbReference type="NCBI Taxonomy" id="2023717"/>
    <lineage>
        <taxon>Bacteria</taxon>
        <taxon>Pseudomonadati</taxon>
        <taxon>Pseudomonadota</taxon>
        <taxon>Gammaproteobacteria</taxon>
        <taxon>Vibrionales</taxon>
        <taxon>Vibrionaceae</taxon>
        <taxon>Photobacterium</taxon>
    </lineage>
</organism>
<dbReference type="EMBL" id="NPIB01000015">
    <property type="protein sequence ID" value="PLC57535.1"/>
    <property type="molecule type" value="Genomic_DNA"/>
</dbReference>
<dbReference type="Proteomes" id="UP000234420">
    <property type="component" value="Unassembled WGS sequence"/>
</dbReference>
<dbReference type="Pfam" id="PF06271">
    <property type="entry name" value="RDD"/>
    <property type="match status" value="1"/>
</dbReference>
<gene>
    <name evidence="8" type="ORF">CIK00_12930</name>
</gene>
<evidence type="ECO:0000256" key="6">
    <source>
        <dbReference type="SAM" id="Phobius"/>
    </source>
</evidence>
<evidence type="ECO:0000259" key="7">
    <source>
        <dbReference type="Pfam" id="PF06271"/>
    </source>
</evidence>
<dbReference type="AlphaFoldDB" id="A0A2N4UR93"/>
<keyword evidence="3 6" id="KW-0812">Transmembrane</keyword>
<accession>A0A2N4UR93</accession>
<evidence type="ECO:0000313" key="8">
    <source>
        <dbReference type="EMBL" id="PLC57535.1"/>
    </source>
</evidence>
<evidence type="ECO:0000256" key="4">
    <source>
        <dbReference type="ARBA" id="ARBA00022989"/>
    </source>
</evidence>
<dbReference type="InterPro" id="IPR051791">
    <property type="entry name" value="Pra-immunoreactive"/>
</dbReference>
<name>A0A2N4UR93_9GAMM</name>
<sequence length="164" mass="18343">MMKKTKPQHAIPSHQYPNLFRRLGAWFYDMLIVVAILMVAGSLAMAMVAALLHVGVLTLGNYQDASNYLISNPTASTLYSAYLAIIIIGFYSYFWTQAGQTLGMRAWKLKLQNTDGSRIKITQALIRIATSAFGLGNLMAFNNTRRSMQDIMAECEMIVTEKVH</sequence>
<feature type="transmembrane region" description="Helical" evidence="6">
    <location>
        <begin position="76"/>
        <end position="95"/>
    </location>
</feature>
<dbReference type="PANTHER" id="PTHR36115">
    <property type="entry name" value="PROLINE-RICH ANTIGEN HOMOLOG-RELATED"/>
    <property type="match status" value="1"/>
</dbReference>
<keyword evidence="9" id="KW-1185">Reference proteome</keyword>
<dbReference type="GO" id="GO:0005886">
    <property type="term" value="C:plasma membrane"/>
    <property type="evidence" value="ECO:0007669"/>
    <property type="project" value="UniProtKB-SubCell"/>
</dbReference>
<keyword evidence="5 6" id="KW-0472">Membrane</keyword>
<feature type="transmembrane region" description="Helical" evidence="6">
    <location>
        <begin position="31"/>
        <end position="56"/>
    </location>
</feature>
<keyword evidence="4 6" id="KW-1133">Transmembrane helix</keyword>
<feature type="domain" description="RDD" evidence="7">
    <location>
        <begin position="16"/>
        <end position="153"/>
    </location>
</feature>
<dbReference type="PANTHER" id="PTHR36115:SF10">
    <property type="entry name" value="RDD DOMAIN-CONTAINING PROTEIN"/>
    <property type="match status" value="1"/>
</dbReference>
<evidence type="ECO:0000256" key="1">
    <source>
        <dbReference type="ARBA" id="ARBA00004651"/>
    </source>
</evidence>
<comment type="caution">
    <text evidence="8">The sequence shown here is derived from an EMBL/GenBank/DDBJ whole genome shotgun (WGS) entry which is preliminary data.</text>
</comment>